<dbReference type="AlphaFoldDB" id="W1XTJ4"/>
<reference evidence="1" key="1">
    <citation type="submission" date="2013-12" db="EMBL/GenBank/DDBJ databases">
        <title>A Varibaculum cambriense genome reconstructed from a premature infant gut community with otherwise low bacterial novelty that shifts toward anaerobic metabolism during the third week of life.</title>
        <authorList>
            <person name="Brown C.T."/>
            <person name="Sharon I."/>
            <person name="Thomas B.C."/>
            <person name="Castelle C.J."/>
            <person name="Morowitz M.J."/>
            <person name="Banfield J.F."/>
        </authorList>
    </citation>
    <scope>NUCLEOTIDE SEQUENCE</scope>
</reference>
<comment type="caution">
    <text evidence="1">The sequence shown here is derived from an EMBL/GenBank/DDBJ whole genome shotgun (WGS) entry which is preliminary data.</text>
</comment>
<evidence type="ECO:0000313" key="1">
    <source>
        <dbReference type="EMBL" id="ETJ33421.1"/>
    </source>
</evidence>
<sequence>MNIHELQDLDSKIISKKYIKMSDKGKKYRSYDIYIEDNRSTILDQEQIVHI</sequence>
<accession>W1XTJ4</accession>
<feature type="non-terminal residue" evidence="1">
    <location>
        <position position="51"/>
    </location>
</feature>
<protein>
    <submittedName>
        <fullName evidence="1">AraC family transcriptional regulator</fullName>
    </submittedName>
</protein>
<gene>
    <name evidence="1" type="ORF">Q604_UNBC12117G0001</name>
</gene>
<proteinExistence type="predicted"/>
<organism evidence="1">
    <name type="scientific">human gut metagenome</name>
    <dbReference type="NCBI Taxonomy" id="408170"/>
    <lineage>
        <taxon>unclassified sequences</taxon>
        <taxon>metagenomes</taxon>
        <taxon>organismal metagenomes</taxon>
    </lineage>
</organism>
<dbReference type="EMBL" id="AZMM01012117">
    <property type="protein sequence ID" value="ETJ33421.1"/>
    <property type="molecule type" value="Genomic_DNA"/>
</dbReference>
<name>W1XTJ4_9ZZZZ</name>